<organism evidence="8 9">
    <name type="scientific">Ciona intestinalis</name>
    <name type="common">Transparent sea squirt</name>
    <name type="synonym">Ascidia intestinalis</name>
    <dbReference type="NCBI Taxonomy" id="7719"/>
    <lineage>
        <taxon>Eukaryota</taxon>
        <taxon>Metazoa</taxon>
        <taxon>Chordata</taxon>
        <taxon>Tunicata</taxon>
        <taxon>Ascidiacea</taxon>
        <taxon>Phlebobranchia</taxon>
        <taxon>Cionidae</taxon>
        <taxon>Ciona</taxon>
    </lineage>
</organism>
<dbReference type="RefSeq" id="XP_002130009.1">
    <property type="nucleotide sequence ID" value="XM_002129973.4"/>
</dbReference>
<feature type="chain" id="PRO_5014093537" evidence="7">
    <location>
        <begin position="17"/>
        <end position="235"/>
    </location>
</feature>
<reference evidence="8" key="2">
    <citation type="journal article" date="2008" name="Genome Biol.">
        <title>Improved genome assembly and evidence-based global gene model set for the chordate Ciona intestinalis: new insight into intron and operon populations.</title>
        <authorList>
            <person name="Satou Y."/>
            <person name="Mineta K."/>
            <person name="Ogasawara M."/>
            <person name="Sasakura Y."/>
            <person name="Shoguchi E."/>
            <person name="Ueno K."/>
            <person name="Yamada L."/>
            <person name="Matsumoto J."/>
            <person name="Wasserscheid J."/>
            <person name="Dewar K."/>
            <person name="Wiley G.B."/>
            <person name="Macmil S.L."/>
            <person name="Roe B.A."/>
            <person name="Zeller R.W."/>
            <person name="Hastings K.E."/>
            <person name="Lemaire P."/>
            <person name="Lindquist E."/>
            <person name="Endo T."/>
            <person name="Hotta K."/>
            <person name="Inaba K."/>
        </authorList>
    </citation>
    <scope>NUCLEOTIDE SEQUENCE [LARGE SCALE GENOMIC DNA]</scope>
    <source>
        <strain evidence="8">wild type</strain>
    </source>
</reference>
<name>H2XWB7_CIOIN</name>
<evidence type="ECO:0000256" key="1">
    <source>
        <dbReference type="ARBA" id="ARBA00004141"/>
    </source>
</evidence>
<dbReference type="GO" id="GO:0016020">
    <property type="term" value="C:membrane"/>
    <property type="evidence" value="ECO:0007669"/>
    <property type="project" value="UniProtKB-SubCell"/>
</dbReference>
<gene>
    <name evidence="8" type="primary">LOC100179548</name>
</gene>
<reference evidence="9" key="1">
    <citation type="journal article" date="2002" name="Science">
        <title>The draft genome of Ciona intestinalis: insights into chordate and vertebrate origins.</title>
        <authorList>
            <person name="Dehal P."/>
            <person name="Satou Y."/>
            <person name="Campbell R.K."/>
            <person name="Chapman J."/>
            <person name="Degnan B."/>
            <person name="De Tomaso A."/>
            <person name="Davidson B."/>
            <person name="Di Gregorio A."/>
            <person name="Gelpke M."/>
            <person name="Goodstein D.M."/>
            <person name="Harafuji N."/>
            <person name="Hastings K.E."/>
            <person name="Ho I."/>
            <person name="Hotta K."/>
            <person name="Huang W."/>
            <person name="Kawashima T."/>
            <person name="Lemaire P."/>
            <person name="Martinez D."/>
            <person name="Meinertzhagen I.A."/>
            <person name="Necula S."/>
            <person name="Nonaka M."/>
            <person name="Putnam N."/>
            <person name="Rash S."/>
            <person name="Saiga H."/>
            <person name="Satake M."/>
            <person name="Terry A."/>
            <person name="Yamada L."/>
            <person name="Wang H.G."/>
            <person name="Awazu S."/>
            <person name="Azumi K."/>
            <person name="Boore J."/>
            <person name="Branno M."/>
            <person name="Chin-Bow S."/>
            <person name="DeSantis R."/>
            <person name="Doyle S."/>
            <person name="Francino P."/>
            <person name="Keys D.N."/>
            <person name="Haga S."/>
            <person name="Hayashi H."/>
            <person name="Hino K."/>
            <person name="Imai K.S."/>
            <person name="Inaba K."/>
            <person name="Kano S."/>
            <person name="Kobayashi K."/>
            <person name="Kobayashi M."/>
            <person name="Lee B.I."/>
            <person name="Makabe K.W."/>
            <person name="Manohar C."/>
            <person name="Matassi G."/>
            <person name="Medina M."/>
            <person name="Mochizuki Y."/>
            <person name="Mount S."/>
            <person name="Morishita T."/>
            <person name="Miura S."/>
            <person name="Nakayama A."/>
            <person name="Nishizaka S."/>
            <person name="Nomoto H."/>
            <person name="Ohta F."/>
            <person name="Oishi K."/>
            <person name="Rigoutsos I."/>
            <person name="Sano M."/>
            <person name="Sasaki A."/>
            <person name="Sasakura Y."/>
            <person name="Shoguchi E."/>
            <person name="Shin-i T."/>
            <person name="Spagnuolo A."/>
            <person name="Stainier D."/>
            <person name="Suzuki M.M."/>
            <person name="Tassy O."/>
            <person name="Takatori N."/>
            <person name="Tokuoka M."/>
            <person name="Yagi K."/>
            <person name="Yoshizaki F."/>
            <person name="Wada S."/>
            <person name="Zhang C."/>
            <person name="Hyatt P.D."/>
            <person name="Larimer F."/>
            <person name="Detter C."/>
            <person name="Doggett N."/>
            <person name="Glavina T."/>
            <person name="Hawkins T."/>
            <person name="Richardson P."/>
            <person name="Lucas S."/>
            <person name="Kohara Y."/>
            <person name="Levine M."/>
            <person name="Satoh N."/>
            <person name="Rokhsar D.S."/>
        </authorList>
    </citation>
    <scope>NUCLEOTIDE SEQUENCE [LARGE SCALE GENOMIC DNA]</scope>
</reference>
<evidence type="ECO:0000313" key="9">
    <source>
        <dbReference type="Proteomes" id="UP000008144"/>
    </source>
</evidence>
<evidence type="ECO:0000313" key="8">
    <source>
        <dbReference type="Ensembl" id="ENSCINP00000033951.1"/>
    </source>
</evidence>
<accession>H2XWB7</accession>
<dbReference type="Ensembl" id="ENSCINT00000036477.1">
    <property type="protein sequence ID" value="ENSCINP00000033951.1"/>
    <property type="gene ID" value="ENSCING00000018455.1"/>
</dbReference>
<keyword evidence="4 6" id="KW-1133">Transmembrane helix</keyword>
<dbReference type="GeneTree" id="ENSGT00850000132319"/>
<feature type="transmembrane region" description="Helical" evidence="6">
    <location>
        <begin position="89"/>
        <end position="111"/>
    </location>
</feature>
<dbReference type="Proteomes" id="UP000008144">
    <property type="component" value="Chromosome 8"/>
</dbReference>
<dbReference type="STRING" id="7719.ENSCINP00000033951"/>
<keyword evidence="5 6" id="KW-0472">Membrane</keyword>
<evidence type="ECO:0000256" key="5">
    <source>
        <dbReference type="ARBA" id="ARBA00023136"/>
    </source>
</evidence>
<reference evidence="8" key="3">
    <citation type="submission" date="2025-08" db="UniProtKB">
        <authorList>
            <consortium name="Ensembl"/>
        </authorList>
    </citation>
    <scope>IDENTIFICATION</scope>
</reference>
<dbReference type="GeneID" id="100179548"/>
<dbReference type="PANTHER" id="PTHR31548:SF1">
    <property type="entry name" value="LD47387P"/>
    <property type="match status" value="1"/>
</dbReference>
<comment type="subcellular location">
    <subcellularLocation>
        <location evidence="1">Membrane</location>
        <topology evidence="1">Multi-pass membrane protein</topology>
    </subcellularLocation>
</comment>
<feature type="transmembrane region" description="Helical" evidence="6">
    <location>
        <begin position="179"/>
        <end position="201"/>
    </location>
</feature>
<evidence type="ECO:0000256" key="6">
    <source>
        <dbReference type="SAM" id="Phobius"/>
    </source>
</evidence>
<comment type="similarity">
    <text evidence="2">Belongs to the clarin family.</text>
</comment>
<accession>A0A1W2WM29</accession>
<dbReference type="Gene3D" id="1.20.140.150">
    <property type="match status" value="1"/>
</dbReference>
<reference evidence="8" key="4">
    <citation type="submission" date="2025-09" db="UniProtKB">
        <authorList>
            <consortium name="Ensembl"/>
        </authorList>
    </citation>
    <scope>IDENTIFICATION</scope>
</reference>
<keyword evidence="3 6" id="KW-0812">Transmembrane</keyword>
<dbReference type="PANTHER" id="PTHR31548">
    <property type="entry name" value="CLARIN"/>
    <property type="match status" value="1"/>
</dbReference>
<dbReference type="AlphaFoldDB" id="H2XWB7"/>
<dbReference type="EMBL" id="EAAA01002689">
    <property type="status" value="NOT_ANNOTATED_CDS"/>
    <property type="molecule type" value="Genomic_DNA"/>
</dbReference>
<keyword evidence="7" id="KW-0732">Signal</keyword>
<dbReference type="EMBL" id="EAAA01002690">
    <property type="status" value="NOT_ANNOTATED_CDS"/>
    <property type="molecule type" value="Genomic_DNA"/>
</dbReference>
<dbReference type="GO" id="GO:0007605">
    <property type="term" value="P:sensory perception of sound"/>
    <property type="evidence" value="ECO:0007669"/>
    <property type="project" value="UniProtKB-ARBA"/>
</dbReference>
<proteinExistence type="inferred from homology"/>
<dbReference type="HOGENOM" id="CLU_1179869_0_0_1"/>
<dbReference type="InterPro" id="IPR026748">
    <property type="entry name" value="Clarin"/>
</dbReference>
<keyword evidence="9" id="KW-1185">Reference proteome</keyword>
<feature type="signal peptide" evidence="7">
    <location>
        <begin position="1"/>
        <end position="16"/>
    </location>
</feature>
<evidence type="ECO:0000256" key="2">
    <source>
        <dbReference type="ARBA" id="ARBA00005787"/>
    </source>
</evidence>
<evidence type="ECO:0000256" key="4">
    <source>
        <dbReference type="ARBA" id="ARBA00022989"/>
    </source>
</evidence>
<sequence length="235" mass="25660">MNKAFALWTFVTAAAAIGLLATGLGTEEWTIIKITRDANAECVIQRSLGMFNGKDVPSDKCFAITEEVSHQMFNKSEIAYNSGAQMASLVFILFGILGGLFAMAISAYNIVSKPYETFAGPIGMISYFTSGLVFTLIGIIIYVVLFYNDFKDSVPEKCPSIDSICHEQGYKTESAELGYSFYLIVAAIGPFLIGIIIVFAAGNSLKKKIRSVVCPKKFEEEPHSAGEKDVNMMSF</sequence>
<dbReference type="OrthoDB" id="10012538at2759"/>
<dbReference type="KEGG" id="cin:100179548"/>
<evidence type="ECO:0000256" key="7">
    <source>
        <dbReference type="SAM" id="SignalP"/>
    </source>
</evidence>
<feature type="transmembrane region" description="Helical" evidence="6">
    <location>
        <begin position="123"/>
        <end position="147"/>
    </location>
</feature>
<dbReference type="InParanoid" id="H2XWB7"/>
<protein>
    <submittedName>
        <fullName evidence="8">Clarin-3-like</fullName>
    </submittedName>
</protein>
<evidence type="ECO:0000256" key="3">
    <source>
        <dbReference type="ARBA" id="ARBA00022692"/>
    </source>
</evidence>
<dbReference type="OMA" id="DSICHEQ"/>